<protein>
    <recommendedName>
        <fullName evidence="5">UVR domain-containing protein</fullName>
    </recommendedName>
</protein>
<keyword evidence="7" id="KW-1185">Reference proteome</keyword>
<dbReference type="InterPro" id="IPR036291">
    <property type="entry name" value="NAD(P)-bd_dom_sf"/>
</dbReference>
<sequence>MKGQKLAESIGANRSTYIHCDVTDENQVKSLVESTVQLYGQLDVIFCNAGIMNSGQQTVLDLDLDSYDKLFAINVRGVTACLKHTARAMLEGGVKGSIICMSSTAANLVGSTMTDYIMAKWPVATPMVCELTNMGVEEVEKLYESSYCLKGVLKAKHVADAVLFLASEDSEIVTGQNAVVDGGYTFQAFAVRCRGEEMEAGAVGAAAEGDGGSEQRVMEARSPWERDGGESDRFLPDKAIDLIDEAGSRVRLRHAQVPEEARELEKEVRQITKEKDEAVRGQDFEKAGELRDREMDLRAQIAAIVEKGKEMSKAETEAGDAGPPVTESDIQHIVSSWVSSRNEVTNHERFVQIIQLFMWADAIQSLDTANFVAELRFRGFISGHKCYGFDILAPK</sequence>
<dbReference type="GO" id="GO:0005524">
    <property type="term" value="F:ATP binding"/>
    <property type="evidence" value="ECO:0007669"/>
    <property type="project" value="UniProtKB-KW"/>
</dbReference>
<dbReference type="Proteomes" id="UP000326939">
    <property type="component" value="Chromosome 15"/>
</dbReference>
<gene>
    <name evidence="6" type="ORF">DKX38_022956</name>
</gene>
<dbReference type="Gene3D" id="3.40.50.720">
    <property type="entry name" value="NAD(P)-binding Rossmann-like Domain"/>
    <property type="match status" value="1"/>
</dbReference>
<evidence type="ECO:0000259" key="5">
    <source>
        <dbReference type="PROSITE" id="PS50151"/>
    </source>
</evidence>
<dbReference type="PROSITE" id="PS50151">
    <property type="entry name" value="UVR"/>
    <property type="match status" value="1"/>
</dbReference>
<keyword evidence="3" id="KW-0067">ATP-binding</keyword>
<reference evidence="7" key="1">
    <citation type="journal article" date="2019" name="Gigascience">
        <title>De novo genome assembly of the endangered Acer yangbiense, a plant species with extremely small populations endemic to Yunnan Province, China.</title>
        <authorList>
            <person name="Yang J."/>
            <person name="Wariss H.M."/>
            <person name="Tao L."/>
            <person name="Zhang R."/>
            <person name="Yun Q."/>
            <person name="Hollingsworth P."/>
            <person name="Dao Z."/>
            <person name="Luo G."/>
            <person name="Guo H."/>
            <person name="Ma Y."/>
            <person name="Sun W."/>
        </authorList>
    </citation>
    <scope>NUCLEOTIDE SEQUENCE [LARGE SCALE GENOMIC DNA]</scope>
    <source>
        <strain evidence="7">cv. br00</strain>
    </source>
</reference>
<evidence type="ECO:0000256" key="4">
    <source>
        <dbReference type="SAM" id="Coils"/>
    </source>
</evidence>
<evidence type="ECO:0000313" key="6">
    <source>
        <dbReference type="EMBL" id="KAB5525207.1"/>
    </source>
</evidence>
<keyword evidence="4" id="KW-0175">Coiled coil</keyword>
<feature type="coiled-coil region" evidence="4">
    <location>
        <begin position="254"/>
        <end position="281"/>
    </location>
</feature>
<dbReference type="PRINTS" id="PR00081">
    <property type="entry name" value="GDHRDH"/>
</dbReference>
<dbReference type="SUPFAM" id="SSF51735">
    <property type="entry name" value="NAD(P)-binding Rossmann-fold domains"/>
    <property type="match status" value="1"/>
</dbReference>
<dbReference type="Pfam" id="PF17871">
    <property type="entry name" value="AAA_lid_9"/>
    <property type="match status" value="1"/>
</dbReference>
<proteinExistence type="inferred from homology"/>
<evidence type="ECO:0000256" key="2">
    <source>
        <dbReference type="ARBA" id="ARBA00022741"/>
    </source>
</evidence>
<dbReference type="AlphaFoldDB" id="A0A5N5KC06"/>
<comment type="caution">
    <text evidence="6">The sequence shown here is derived from an EMBL/GenBank/DDBJ whole genome shotgun (WGS) entry which is preliminary data.</text>
</comment>
<evidence type="ECO:0000256" key="3">
    <source>
        <dbReference type="ARBA" id="ARBA00022840"/>
    </source>
</evidence>
<keyword evidence="2" id="KW-0547">Nucleotide-binding</keyword>
<accession>A0A5N5KC06</accession>
<dbReference type="Pfam" id="PF13561">
    <property type="entry name" value="adh_short_C2"/>
    <property type="match status" value="2"/>
</dbReference>
<dbReference type="PANTHER" id="PTHR42820">
    <property type="entry name" value="SHORT-CHAIN DEHYDROGENASE REDUCTASE"/>
    <property type="match status" value="1"/>
</dbReference>
<evidence type="ECO:0000256" key="1">
    <source>
        <dbReference type="ARBA" id="ARBA00006484"/>
    </source>
</evidence>
<dbReference type="EMBL" id="VDCV01000015">
    <property type="protein sequence ID" value="KAB5525207.1"/>
    <property type="molecule type" value="Genomic_DNA"/>
</dbReference>
<organism evidence="6 7">
    <name type="scientific">Salix brachista</name>
    <dbReference type="NCBI Taxonomy" id="2182728"/>
    <lineage>
        <taxon>Eukaryota</taxon>
        <taxon>Viridiplantae</taxon>
        <taxon>Streptophyta</taxon>
        <taxon>Embryophyta</taxon>
        <taxon>Tracheophyta</taxon>
        <taxon>Spermatophyta</taxon>
        <taxon>Magnoliopsida</taxon>
        <taxon>eudicotyledons</taxon>
        <taxon>Gunneridae</taxon>
        <taxon>Pentapetalae</taxon>
        <taxon>rosids</taxon>
        <taxon>fabids</taxon>
        <taxon>Malpighiales</taxon>
        <taxon>Salicaceae</taxon>
        <taxon>Saliceae</taxon>
        <taxon>Salix</taxon>
    </lineage>
</organism>
<name>A0A5N5KC06_9ROSI</name>
<dbReference type="InterPro" id="IPR002347">
    <property type="entry name" value="SDR_fam"/>
</dbReference>
<dbReference type="Gene3D" id="4.10.860.10">
    <property type="entry name" value="UVR domain"/>
    <property type="match status" value="1"/>
</dbReference>
<feature type="domain" description="UVR" evidence="5">
    <location>
        <begin position="265"/>
        <end position="300"/>
    </location>
</feature>
<dbReference type="InterPro" id="IPR001943">
    <property type="entry name" value="UVR_dom"/>
</dbReference>
<evidence type="ECO:0000313" key="7">
    <source>
        <dbReference type="Proteomes" id="UP000326939"/>
    </source>
</evidence>
<comment type="similarity">
    <text evidence="1">Belongs to the short-chain dehydrogenases/reductases (SDR) family.</text>
</comment>
<dbReference type="InterPro" id="IPR041546">
    <property type="entry name" value="ClpA/ClpB_AAA_lid"/>
</dbReference>
<dbReference type="PANTHER" id="PTHR42820:SF13">
    <property type="entry name" value="(-)-ISOPIPERITENOL_(-)-CARVEOL DEHYDROGENASE, MITOCHONDRIAL-LIKE"/>
    <property type="match status" value="1"/>
</dbReference>
<dbReference type="Gene3D" id="1.10.8.60">
    <property type="match status" value="1"/>
</dbReference>